<sequence length="297" mass="34334">MESKRPKHSNLQSFLTRTMPSVPAYSLQKMEYFTLGDLWSQYAEWSAYGVGVPIIHDNHEKVIQYYVPYLSAIQIYTSKHIPCLRILLEESENESFSDDNESDKVSKSSDALSEDSDISQESSLPTDEIPWQLYLHYIEYESPYRRIPLADKVNELAERFPGLMSFKSIEMSPSSWMSIAWYPIYQIPECRNVKDLSACFLTYYAISTSIPDIVVPRENAKDFSFAMSKTSRWEHNKAKTPIILSPFGLSTFKMQGSLWRNPETSDSETIESLNIAAQSWLKRLSVDHHDFNFFTAH</sequence>
<feature type="region of interest" description="Disordered" evidence="1">
    <location>
        <begin position="95"/>
        <end position="124"/>
    </location>
</feature>
<dbReference type="EMBL" id="CP136892">
    <property type="protein sequence ID" value="WOL00029.1"/>
    <property type="molecule type" value="Genomic_DNA"/>
</dbReference>
<dbReference type="PANTHER" id="PTHR31343">
    <property type="entry name" value="T15D22.8"/>
    <property type="match status" value="1"/>
</dbReference>
<keyword evidence="3" id="KW-1185">Reference proteome</keyword>
<organism evidence="2 3">
    <name type="scientific">Canna indica</name>
    <name type="common">Indian-shot</name>
    <dbReference type="NCBI Taxonomy" id="4628"/>
    <lineage>
        <taxon>Eukaryota</taxon>
        <taxon>Viridiplantae</taxon>
        <taxon>Streptophyta</taxon>
        <taxon>Embryophyta</taxon>
        <taxon>Tracheophyta</taxon>
        <taxon>Spermatophyta</taxon>
        <taxon>Magnoliopsida</taxon>
        <taxon>Liliopsida</taxon>
        <taxon>Zingiberales</taxon>
        <taxon>Cannaceae</taxon>
        <taxon>Canna</taxon>
    </lineage>
</organism>
<evidence type="ECO:0000256" key="1">
    <source>
        <dbReference type="SAM" id="MobiDB-lite"/>
    </source>
</evidence>
<gene>
    <name evidence="2" type="ORF">Cni_G08742</name>
</gene>
<accession>A0AAQ3Q731</accession>
<proteinExistence type="predicted"/>
<dbReference type="InterPro" id="IPR008507">
    <property type="entry name" value="DUF789"/>
</dbReference>
<evidence type="ECO:0000313" key="2">
    <source>
        <dbReference type="EMBL" id="WOL00029.1"/>
    </source>
</evidence>
<dbReference type="Proteomes" id="UP001327560">
    <property type="component" value="Chromosome 3"/>
</dbReference>
<evidence type="ECO:0000313" key="3">
    <source>
        <dbReference type="Proteomes" id="UP001327560"/>
    </source>
</evidence>
<protein>
    <submittedName>
        <fullName evidence="2">Uncharacterized protein</fullName>
    </submittedName>
</protein>
<dbReference type="Pfam" id="PF05623">
    <property type="entry name" value="DUF789"/>
    <property type="match status" value="1"/>
</dbReference>
<dbReference type="AlphaFoldDB" id="A0AAQ3Q731"/>
<name>A0AAQ3Q731_9LILI</name>
<dbReference type="PANTHER" id="PTHR31343:SF29">
    <property type="entry name" value="DUF789 DOMAIN-CONTAINING PROTEIN"/>
    <property type="match status" value="1"/>
</dbReference>
<reference evidence="2 3" key="1">
    <citation type="submission" date="2023-10" db="EMBL/GenBank/DDBJ databases">
        <title>Chromosome-scale genome assembly provides insights into flower coloration mechanisms of Canna indica.</title>
        <authorList>
            <person name="Li C."/>
        </authorList>
    </citation>
    <scope>NUCLEOTIDE SEQUENCE [LARGE SCALE GENOMIC DNA]</scope>
    <source>
        <tissue evidence="2">Flower</tissue>
    </source>
</reference>